<dbReference type="SUPFAM" id="SSF47384">
    <property type="entry name" value="Homodimeric domain of signal transducing histidine kinase"/>
    <property type="match status" value="1"/>
</dbReference>
<evidence type="ECO:0000256" key="6">
    <source>
        <dbReference type="ARBA" id="ARBA00022777"/>
    </source>
</evidence>
<dbReference type="CDD" id="cd00130">
    <property type="entry name" value="PAS"/>
    <property type="match status" value="1"/>
</dbReference>
<keyword evidence="7" id="KW-0067">ATP-binding</keyword>
<dbReference type="SMART" id="SM00387">
    <property type="entry name" value="HATPase_c"/>
    <property type="match status" value="1"/>
</dbReference>
<dbReference type="InterPro" id="IPR005467">
    <property type="entry name" value="His_kinase_dom"/>
</dbReference>
<dbReference type="InterPro" id="IPR004358">
    <property type="entry name" value="Sig_transdc_His_kin-like_C"/>
</dbReference>
<dbReference type="EC" id="2.7.13.3" evidence="2"/>
<dbReference type="Pfam" id="PF02518">
    <property type="entry name" value="HATPase_c"/>
    <property type="match status" value="1"/>
</dbReference>
<protein>
    <recommendedName>
        <fullName evidence="2">histidine kinase</fullName>
        <ecNumber evidence="2">2.7.13.3</ecNumber>
    </recommendedName>
</protein>
<dbReference type="SUPFAM" id="SSF55785">
    <property type="entry name" value="PYP-like sensor domain (PAS domain)"/>
    <property type="match status" value="1"/>
</dbReference>
<evidence type="ECO:0000256" key="3">
    <source>
        <dbReference type="ARBA" id="ARBA00022553"/>
    </source>
</evidence>
<gene>
    <name evidence="11" type="ORF">CQW49_18795</name>
</gene>
<dbReference type="Pfam" id="PF00512">
    <property type="entry name" value="HisKA"/>
    <property type="match status" value="1"/>
</dbReference>
<dbReference type="EMBL" id="CP023737">
    <property type="protein sequence ID" value="ATQ69702.1"/>
    <property type="molecule type" value="Genomic_DNA"/>
</dbReference>
<keyword evidence="8" id="KW-0902">Two-component regulatory system</keyword>
<reference evidence="12" key="1">
    <citation type="submission" date="2017-10" db="EMBL/GenBank/DDBJ databases">
        <title>Completed PacBio SMRT sequence of Methylosinus trichosporium OB3b reveals presence of a third large plasmid.</title>
        <authorList>
            <person name="Charles T.C."/>
            <person name="Lynch M.D.J."/>
            <person name="Heil J.R."/>
            <person name="Cheng J."/>
        </authorList>
    </citation>
    <scope>NUCLEOTIDE SEQUENCE [LARGE SCALE GENOMIC DNA]</scope>
    <source>
        <strain evidence="12">OB3b</strain>
    </source>
</reference>
<organism evidence="11 12">
    <name type="scientific">Methylosinus trichosporium (strain ATCC 35070 / NCIMB 11131 / UNIQEM 75 / OB3b)</name>
    <dbReference type="NCBI Taxonomy" id="595536"/>
    <lineage>
        <taxon>Bacteria</taxon>
        <taxon>Pseudomonadati</taxon>
        <taxon>Pseudomonadota</taxon>
        <taxon>Alphaproteobacteria</taxon>
        <taxon>Hyphomicrobiales</taxon>
        <taxon>Methylocystaceae</taxon>
        <taxon>Methylosinus</taxon>
    </lineage>
</organism>
<feature type="domain" description="PAS" evidence="10">
    <location>
        <begin position="249"/>
        <end position="319"/>
    </location>
</feature>
<comment type="catalytic activity">
    <reaction evidence="1">
        <text>ATP + protein L-histidine = ADP + protein N-phospho-L-histidine.</text>
        <dbReference type="EC" id="2.7.13.3"/>
    </reaction>
</comment>
<dbReference type="InterPro" id="IPR036890">
    <property type="entry name" value="HATPase_C_sf"/>
</dbReference>
<name>A0A2D2D3X8_METT3</name>
<dbReference type="GO" id="GO:0005524">
    <property type="term" value="F:ATP binding"/>
    <property type="evidence" value="ECO:0007669"/>
    <property type="project" value="UniProtKB-KW"/>
</dbReference>
<dbReference type="InterPro" id="IPR003661">
    <property type="entry name" value="HisK_dim/P_dom"/>
</dbReference>
<dbReference type="Gene3D" id="3.30.450.20">
    <property type="entry name" value="PAS domain"/>
    <property type="match status" value="1"/>
</dbReference>
<accession>A0A2D2D3X8</accession>
<dbReference type="Gene3D" id="1.10.287.130">
    <property type="match status" value="1"/>
</dbReference>
<dbReference type="Pfam" id="PF14417">
    <property type="entry name" value="MEDS"/>
    <property type="match status" value="1"/>
</dbReference>
<evidence type="ECO:0000313" key="12">
    <source>
        <dbReference type="Proteomes" id="UP000230709"/>
    </source>
</evidence>
<dbReference type="SMART" id="SM00388">
    <property type="entry name" value="HisKA"/>
    <property type="match status" value="1"/>
</dbReference>
<dbReference type="SUPFAM" id="SSF55874">
    <property type="entry name" value="ATPase domain of HSP90 chaperone/DNA topoisomerase II/histidine kinase"/>
    <property type="match status" value="1"/>
</dbReference>
<evidence type="ECO:0000256" key="5">
    <source>
        <dbReference type="ARBA" id="ARBA00022741"/>
    </source>
</evidence>
<keyword evidence="6" id="KW-0418">Kinase</keyword>
<evidence type="ECO:0000313" key="11">
    <source>
        <dbReference type="EMBL" id="ATQ69702.1"/>
    </source>
</evidence>
<evidence type="ECO:0000256" key="8">
    <source>
        <dbReference type="ARBA" id="ARBA00023012"/>
    </source>
</evidence>
<proteinExistence type="predicted"/>
<dbReference type="PROSITE" id="PS50112">
    <property type="entry name" value="PAS"/>
    <property type="match status" value="1"/>
</dbReference>
<dbReference type="Gene3D" id="3.30.565.10">
    <property type="entry name" value="Histidine kinase-like ATPase, C-terminal domain"/>
    <property type="match status" value="1"/>
</dbReference>
<dbReference type="Pfam" id="PF00989">
    <property type="entry name" value="PAS"/>
    <property type="match status" value="1"/>
</dbReference>
<dbReference type="GO" id="GO:0006355">
    <property type="term" value="P:regulation of DNA-templated transcription"/>
    <property type="evidence" value="ECO:0007669"/>
    <property type="project" value="InterPro"/>
</dbReference>
<dbReference type="GO" id="GO:0000155">
    <property type="term" value="F:phosphorelay sensor kinase activity"/>
    <property type="evidence" value="ECO:0007669"/>
    <property type="project" value="InterPro"/>
</dbReference>
<evidence type="ECO:0000256" key="7">
    <source>
        <dbReference type="ARBA" id="ARBA00022840"/>
    </source>
</evidence>
<dbReference type="InterPro" id="IPR013767">
    <property type="entry name" value="PAS_fold"/>
</dbReference>
<feature type="domain" description="Histidine kinase" evidence="9">
    <location>
        <begin position="389"/>
        <end position="601"/>
    </location>
</feature>
<evidence type="ECO:0000256" key="1">
    <source>
        <dbReference type="ARBA" id="ARBA00000085"/>
    </source>
</evidence>
<evidence type="ECO:0000259" key="10">
    <source>
        <dbReference type="PROSITE" id="PS50112"/>
    </source>
</evidence>
<dbReference type="SMART" id="SM00091">
    <property type="entry name" value="PAS"/>
    <property type="match status" value="1"/>
</dbReference>
<dbReference type="PANTHER" id="PTHR43065">
    <property type="entry name" value="SENSOR HISTIDINE KINASE"/>
    <property type="match status" value="1"/>
</dbReference>
<dbReference type="AlphaFoldDB" id="A0A2D2D3X8"/>
<dbReference type="Proteomes" id="UP000230709">
    <property type="component" value="Chromosome"/>
</dbReference>
<dbReference type="InterPro" id="IPR035965">
    <property type="entry name" value="PAS-like_dom_sf"/>
</dbReference>
<sequence length="601" mass="66244">MESAPFEWPVSTINAFRHRGISNTSMNRHCSAAKVAVAPTAADRPSTTPSGIKGIDNLSWGAHLCQFYADDDELLEVLAPYFAAGLAAGEFCVWITSGRIGVLRAKEALEAAAPDLPRRIERGQIEILDYRAWYKTAGRFDASRVCRAWSARYAQALARGYAGMRVSGDTSWVSEDEWDDFVRYEAQVDPLIHSSRIIALCTYPLADHAATRACDVLGAHELTLLRRGGQWRAVESYGRGRAQQALRQSEARLRATIESATDGIVTVDEDGVVISANPAAAAMFGYALGDLVGETIDSLVDRGRRERRPRDLLAIVDRGYFRRRRELRGRRRDGAIVPIDCAVSEIGFAHPRRLFAVCLQDLSERRRAEARIRRLDSDRLLAMGGVARTLAHEINQPLTATAAYLKAAKRMVAKGSECRAKEAEEALDRACEQVLRAGDIIRRLRECIAHREPDKTCVRLHRLIAEVCERMARGGDVELVLRLGARDDLVIADAEQIERVMTNLIGNAIEALQKAERRRLCVSTAAVAAKMIRIDVADSGPGLSETASARLFEPFESTKPRGLGVGLSLSRSIVEAHYGRIWAEPNEGGGTVFSFTLPLAE</sequence>
<dbReference type="STRING" id="595536.GCA_000178815_01430"/>
<dbReference type="NCBIfam" id="TIGR00229">
    <property type="entry name" value="sensory_box"/>
    <property type="match status" value="1"/>
</dbReference>
<dbReference type="PRINTS" id="PR00344">
    <property type="entry name" value="BCTRLSENSOR"/>
</dbReference>
<evidence type="ECO:0000259" key="9">
    <source>
        <dbReference type="PROSITE" id="PS50109"/>
    </source>
</evidence>
<keyword evidence="5" id="KW-0547">Nucleotide-binding</keyword>
<dbReference type="KEGG" id="mtw:CQW49_18795"/>
<keyword evidence="3" id="KW-0597">Phosphoprotein</keyword>
<dbReference type="InterPro" id="IPR000014">
    <property type="entry name" value="PAS"/>
</dbReference>
<dbReference type="InterPro" id="IPR025847">
    <property type="entry name" value="MEDS_domain"/>
</dbReference>
<dbReference type="PANTHER" id="PTHR43065:SF10">
    <property type="entry name" value="PEROXIDE STRESS-ACTIVATED HISTIDINE KINASE MAK3"/>
    <property type="match status" value="1"/>
</dbReference>
<dbReference type="InterPro" id="IPR003594">
    <property type="entry name" value="HATPase_dom"/>
</dbReference>
<dbReference type="InterPro" id="IPR036097">
    <property type="entry name" value="HisK_dim/P_sf"/>
</dbReference>
<evidence type="ECO:0000256" key="2">
    <source>
        <dbReference type="ARBA" id="ARBA00012438"/>
    </source>
</evidence>
<evidence type="ECO:0000256" key="4">
    <source>
        <dbReference type="ARBA" id="ARBA00022679"/>
    </source>
</evidence>
<dbReference type="PROSITE" id="PS50109">
    <property type="entry name" value="HIS_KIN"/>
    <property type="match status" value="1"/>
</dbReference>
<keyword evidence="12" id="KW-1185">Reference proteome</keyword>
<dbReference type="CDD" id="cd00082">
    <property type="entry name" value="HisKA"/>
    <property type="match status" value="1"/>
</dbReference>
<keyword evidence="4" id="KW-0808">Transferase</keyword>